<evidence type="ECO:0000256" key="1">
    <source>
        <dbReference type="ARBA" id="ARBA00000548"/>
    </source>
</evidence>
<dbReference type="InterPro" id="IPR013783">
    <property type="entry name" value="Ig-like_fold"/>
</dbReference>
<dbReference type="SMART" id="SM00632">
    <property type="entry name" value="Aamy_C"/>
    <property type="match status" value="1"/>
</dbReference>
<keyword evidence="13" id="KW-1185">Reference proteome</keyword>
<evidence type="ECO:0000256" key="3">
    <source>
        <dbReference type="ARBA" id="ARBA00008061"/>
    </source>
</evidence>
<evidence type="ECO:0000256" key="8">
    <source>
        <dbReference type="ARBA" id="ARBA00030238"/>
    </source>
</evidence>
<keyword evidence="6 10" id="KW-0732">Signal</keyword>
<feature type="chain" id="PRO_5039507179" description="alpha-amylase" evidence="10">
    <location>
        <begin position="28"/>
        <end position="740"/>
    </location>
</feature>
<reference evidence="12 13" key="1">
    <citation type="submission" date="2012-08" db="EMBL/GenBank/DDBJ databases">
        <title>Whole genome shotgun sequence of Austwickia chelonae NBRC 105200.</title>
        <authorList>
            <person name="Yoshida I."/>
            <person name="Hosoyama A."/>
            <person name="Tsuchikane K."/>
            <person name="Katsumata H."/>
            <person name="Ando Y."/>
            <person name="Ohji S."/>
            <person name="Hamada M."/>
            <person name="Tamura T."/>
            <person name="Yamazoe A."/>
            <person name="Yamazaki S."/>
            <person name="Fujita N."/>
        </authorList>
    </citation>
    <scope>NUCLEOTIDE SEQUENCE [LARGE SCALE GENOMIC DNA]</scope>
    <source>
        <strain evidence="12 13">NBRC 105200</strain>
    </source>
</reference>
<proteinExistence type="inferred from homology"/>
<evidence type="ECO:0000313" key="12">
    <source>
        <dbReference type="EMBL" id="GAB77901.1"/>
    </source>
</evidence>
<dbReference type="EMBL" id="BAGZ01000008">
    <property type="protein sequence ID" value="GAB77901.1"/>
    <property type="molecule type" value="Genomic_DNA"/>
</dbReference>
<organism evidence="12 13">
    <name type="scientific">Austwickia chelonae NBRC 105200</name>
    <dbReference type="NCBI Taxonomy" id="1184607"/>
    <lineage>
        <taxon>Bacteria</taxon>
        <taxon>Bacillati</taxon>
        <taxon>Actinomycetota</taxon>
        <taxon>Actinomycetes</taxon>
        <taxon>Micrococcales</taxon>
        <taxon>Dermatophilaceae</taxon>
        <taxon>Austwickia</taxon>
    </lineage>
</organism>
<evidence type="ECO:0000256" key="9">
    <source>
        <dbReference type="SAM" id="MobiDB-lite"/>
    </source>
</evidence>
<dbReference type="InterPro" id="IPR002044">
    <property type="entry name" value="CBM20"/>
</dbReference>
<dbReference type="Gene3D" id="3.20.20.80">
    <property type="entry name" value="Glycosidases"/>
    <property type="match status" value="1"/>
</dbReference>
<dbReference type="InterPro" id="IPR013784">
    <property type="entry name" value="Carb-bd-like_fold"/>
</dbReference>
<dbReference type="RefSeq" id="WP_006502653.1">
    <property type="nucleotide sequence ID" value="NZ_BAGZ01000008.1"/>
</dbReference>
<comment type="catalytic activity">
    <reaction evidence="1">
        <text>Endohydrolysis of (1-&gt;4)-alpha-D-glucosidic linkages in polysaccharides containing three or more (1-&gt;4)-alpha-linked D-glucose units.</text>
        <dbReference type="EC" id="3.2.1.1"/>
    </reaction>
</comment>
<comment type="similarity">
    <text evidence="3">Belongs to the glycosyl hydrolase 13 family.</text>
</comment>
<dbReference type="SUPFAM" id="SSF49452">
    <property type="entry name" value="Starch-binding domain-like"/>
    <property type="match status" value="1"/>
</dbReference>
<evidence type="ECO:0000259" key="11">
    <source>
        <dbReference type="PROSITE" id="PS51166"/>
    </source>
</evidence>
<dbReference type="EC" id="3.2.1.1" evidence="4"/>
<dbReference type="STRING" id="100225.SAMN05421595_0412"/>
<comment type="caution">
    <text evidence="12">The sequence shown here is derived from an EMBL/GenBank/DDBJ whole genome shotgun (WGS) entry which is preliminary data.</text>
</comment>
<dbReference type="InterPro" id="IPR014756">
    <property type="entry name" value="Ig_E-set"/>
</dbReference>
<keyword evidence="5" id="KW-0479">Metal-binding</keyword>
<dbReference type="PROSITE" id="PS51166">
    <property type="entry name" value="CBM20"/>
    <property type="match status" value="1"/>
</dbReference>
<dbReference type="PANTHER" id="PTHR10357">
    <property type="entry name" value="ALPHA-AMYLASE FAMILY MEMBER"/>
    <property type="match status" value="1"/>
</dbReference>
<dbReference type="SUPFAM" id="SSF51445">
    <property type="entry name" value="(Trans)glycosidases"/>
    <property type="match status" value="1"/>
</dbReference>
<evidence type="ECO:0000256" key="5">
    <source>
        <dbReference type="ARBA" id="ARBA00022723"/>
    </source>
</evidence>
<dbReference type="CDD" id="cd11320">
    <property type="entry name" value="AmyAc_AmyMalt_CGTase_like"/>
    <property type="match status" value="1"/>
</dbReference>
<dbReference type="InterPro" id="IPR031319">
    <property type="entry name" value="A-amylase_C"/>
</dbReference>
<dbReference type="Gene3D" id="2.60.40.10">
    <property type="entry name" value="Immunoglobulins"/>
    <property type="match status" value="2"/>
</dbReference>
<evidence type="ECO:0000256" key="6">
    <source>
        <dbReference type="ARBA" id="ARBA00022729"/>
    </source>
</evidence>
<dbReference type="Pfam" id="PF00128">
    <property type="entry name" value="Alpha-amylase"/>
    <property type="match status" value="1"/>
</dbReference>
<comment type="cofactor">
    <cofactor evidence="2">
        <name>Ca(2+)</name>
        <dbReference type="ChEBI" id="CHEBI:29108"/>
    </cofactor>
</comment>
<keyword evidence="7" id="KW-0106">Calcium</keyword>
<dbReference type="Pfam" id="PF00686">
    <property type="entry name" value="CBM_20"/>
    <property type="match status" value="1"/>
</dbReference>
<gene>
    <name evidence="12" type="ORF">AUCHE_08_01440</name>
</gene>
<evidence type="ECO:0000256" key="10">
    <source>
        <dbReference type="SAM" id="SignalP"/>
    </source>
</evidence>
<evidence type="ECO:0000313" key="13">
    <source>
        <dbReference type="Proteomes" id="UP000008495"/>
    </source>
</evidence>
<dbReference type="GO" id="GO:0005975">
    <property type="term" value="P:carbohydrate metabolic process"/>
    <property type="evidence" value="ECO:0007669"/>
    <property type="project" value="InterPro"/>
</dbReference>
<dbReference type="eggNOG" id="COG0366">
    <property type="taxonomic scope" value="Bacteria"/>
</dbReference>
<dbReference type="InterPro" id="IPR017853">
    <property type="entry name" value="GH"/>
</dbReference>
<feature type="region of interest" description="Disordered" evidence="9">
    <location>
        <begin position="25"/>
        <end position="51"/>
    </location>
</feature>
<dbReference type="GO" id="GO:0046872">
    <property type="term" value="F:metal ion binding"/>
    <property type="evidence" value="ECO:0007669"/>
    <property type="project" value="UniProtKB-KW"/>
</dbReference>
<dbReference type="SUPFAM" id="SSF51011">
    <property type="entry name" value="Glycosyl hydrolase domain"/>
    <property type="match status" value="1"/>
</dbReference>
<dbReference type="AlphaFoldDB" id="K6UM88"/>
<dbReference type="PANTHER" id="PTHR10357:SF215">
    <property type="entry name" value="ALPHA-AMYLASE 1"/>
    <property type="match status" value="1"/>
</dbReference>
<dbReference type="SMART" id="SM01065">
    <property type="entry name" value="CBM_2"/>
    <property type="match status" value="1"/>
</dbReference>
<dbReference type="Gene3D" id="2.60.40.1180">
    <property type="entry name" value="Golgi alpha-mannosidase II"/>
    <property type="match status" value="1"/>
</dbReference>
<protein>
    <recommendedName>
        <fullName evidence="4">alpha-amylase</fullName>
        <ecNumber evidence="4">3.2.1.1</ecNumber>
    </recommendedName>
    <alternativeName>
        <fullName evidence="8">1,4-alpha-D-glucan glucanohydrolase</fullName>
    </alternativeName>
</protein>
<dbReference type="Proteomes" id="UP000008495">
    <property type="component" value="Unassembled WGS sequence"/>
</dbReference>
<evidence type="ECO:0000256" key="2">
    <source>
        <dbReference type="ARBA" id="ARBA00001913"/>
    </source>
</evidence>
<feature type="domain" description="CBM20" evidence="11">
    <location>
        <begin position="635"/>
        <end position="740"/>
    </location>
</feature>
<accession>K6UM88</accession>
<dbReference type="InterPro" id="IPR013780">
    <property type="entry name" value="Glyco_hydro_b"/>
</dbReference>
<evidence type="ECO:0000256" key="4">
    <source>
        <dbReference type="ARBA" id="ARBA00012595"/>
    </source>
</evidence>
<sequence length="740" mass="80640">MPHRRLPHILATICLSTTALTSLATQASPPSTTGAAPFTATPVPVPDTTGHDLTGSVIYQVLTDRFVNADRARDEPPTSPGTTSHDRSNWRLYWGGDFAGITERIPYLKKLGIGALWISPPVQNIPVSIPAEPSAMTGYHGYWAMDFFTPDPHFGSWQDFDRMVTTAHAAGIKIVMDWAPNHTSPANVHDSSYGVNGQLRRAGRTLATYHDDPDGYFHHNGGITDYQDLHQAQYRNLFDLADLAQEKAEVTTYLKDAVDTWLAHGVDAIRMDAVKHMPGGWLTGYTDHIQSRRGTFVFGEWADAASSPLWKDQVDLANTSGMSLQNFDLNTTLRAAFAEGASLRNVDATVTRQQHSFTYPHTLINFVDSQDIPRFLSINPDSSLLDQATVAAMTLPGIPSIYYGDESYLHNDTTNPFGQVGGDPYNRPMMTHFDTDSRQSAIIQRLSELRRENPALRFGNSAERWLDDDIYVYERRFAGNTVLVAINKSRTVDRPLTGLRTALPAGPHPDRLGGALGGGTLTVTEQDGHDRPTGEYILRAGQAAVWSVTATETDRPHIGNVGPTAGHAGSRTVLTGIGFGHDRGQVVVGGHPATVNSWTPTQVDLTLPTGITPGRTTIEIKDAQDRNSNRIPYLVRTGPVTPVTVTVTEAPLGPGDRLLLTGDVAELGNWSAEPPACRGPMLSPGDNTRTLMVALPAGRSVEFKAVIRRPDGSIVWESGDNHRYDVPTTATGHTTVAFRR</sequence>
<dbReference type="GO" id="GO:2001070">
    <property type="term" value="F:starch binding"/>
    <property type="evidence" value="ECO:0007669"/>
    <property type="project" value="InterPro"/>
</dbReference>
<feature type="compositionally biased region" description="Low complexity" evidence="9">
    <location>
        <begin position="25"/>
        <end position="48"/>
    </location>
</feature>
<evidence type="ECO:0000256" key="7">
    <source>
        <dbReference type="ARBA" id="ARBA00022837"/>
    </source>
</evidence>
<name>K6UM88_9MICO</name>
<dbReference type="SUPFAM" id="SSF81296">
    <property type="entry name" value="E set domains"/>
    <property type="match status" value="1"/>
</dbReference>
<dbReference type="InterPro" id="IPR006047">
    <property type="entry name" value="GH13_cat_dom"/>
</dbReference>
<dbReference type="OrthoDB" id="9805159at2"/>
<feature type="signal peptide" evidence="10">
    <location>
        <begin position="1"/>
        <end position="27"/>
    </location>
</feature>
<dbReference type="SMART" id="SM00642">
    <property type="entry name" value="Aamy"/>
    <property type="match status" value="1"/>
</dbReference>
<dbReference type="GO" id="GO:0004556">
    <property type="term" value="F:alpha-amylase activity"/>
    <property type="evidence" value="ECO:0007669"/>
    <property type="project" value="UniProtKB-EC"/>
</dbReference>